<sequence>MISYESYCMRVHWMAQIRGAYSESKRSLCEVYESGSIHQEVEPAQVAIDDSSTLCPLGLLCETRSRPTGQELRLLERQFGGSVLDQKRWKPFVANRVRESRRSLLLIGGNIAQRNTTRRMPSFQVGISKLVALRTQVASAGRECVAKFENQLRKQPIDGGNGKLKNGFVHDHFGDSQPSREPPQEGSPAIQSLIGRGWNPASGTSTRNSEPNTGRHQNKILGNEGTKCDQGSGQKMWSVDGQLGSHSGNMNDLPPERTDFVGPFLARDDGENLTFHKTYACIFTCIVVRAIHLELVSTIVENEQTANRQVSSILWFARELAFK</sequence>
<reference evidence="2 3" key="1">
    <citation type="submission" date="2015-01" db="EMBL/GenBank/DDBJ databases">
        <title>Evolution of Trichinella species and genotypes.</title>
        <authorList>
            <person name="Korhonen P.K."/>
            <person name="Edoardo P."/>
            <person name="Giuseppe L.R."/>
            <person name="Gasser R.B."/>
        </authorList>
    </citation>
    <scope>NUCLEOTIDE SEQUENCE [LARGE SCALE GENOMIC DNA]</scope>
    <source>
        <strain evidence="2">ISS120</strain>
    </source>
</reference>
<dbReference type="AlphaFoldDB" id="A0A0V1CIJ8"/>
<evidence type="ECO:0000313" key="2">
    <source>
        <dbReference type="EMBL" id="KRY49057.1"/>
    </source>
</evidence>
<accession>A0A0V1CIJ8</accession>
<evidence type="ECO:0000313" key="3">
    <source>
        <dbReference type="Proteomes" id="UP000054653"/>
    </source>
</evidence>
<feature type="compositionally biased region" description="Polar residues" evidence="1">
    <location>
        <begin position="201"/>
        <end position="215"/>
    </location>
</feature>
<proteinExistence type="predicted"/>
<organism evidence="2 3">
    <name type="scientific">Trichinella britovi</name>
    <name type="common">Parasitic roundworm</name>
    <dbReference type="NCBI Taxonomy" id="45882"/>
    <lineage>
        <taxon>Eukaryota</taxon>
        <taxon>Metazoa</taxon>
        <taxon>Ecdysozoa</taxon>
        <taxon>Nematoda</taxon>
        <taxon>Enoplea</taxon>
        <taxon>Dorylaimia</taxon>
        <taxon>Trichinellida</taxon>
        <taxon>Trichinellidae</taxon>
        <taxon>Trichinella</taxon>
    </lineage>
</organism>
<name>A0A0V1CIJ8_TRIBR</name>
<dbReference type="EMBL" id="JYDI01000187">
    <property type="protein sequence ID" value="KRY49057.1"/>
    <property type="molecule type" value="Genomic_DNA"/>
</dbReference>
<evidence type="ECO:0000256" key="1">
    <source>
        <dbReference type="SAM" id="MobiDB-lite"/>
    </source>
</evidence>
<gene>
    <name evidence="2" type="ORF">T03_1385</name>
</gene>
<dbReference type="Proteomes" id="UP000054653">
    <property type="component" value="Unassembled WGS sequence"/>
</dbReference>
<comment type="caution">
    <text evidence="2">The sequence shown here is derived from an EMBL/GenBank/DDBJ whole genome shotgun (WGS) entry which is preliminary data.</text>
</comment>
<feature type="region of interest" description="Disordered" evidence="1">
    <location>
        <begin position="155"/>
        <end position="234"/>
    </location>
</feature>
<keyword evidence="3" id="KW-1185">Reference proteome</keyword>
<protein>
    <submittedName>
        <fullName evidence="2">Uncharacterized protein</fullName>
    </submittedName>
</protein>